<sequence length="91" mass="10096">MIGPHPTLKDIVLQEVPEVVDLNCYEQVPPEDILLEEVGRVSDLYQVVCHCARCDHLIRLTLIAEHAALQVLHQLLCGDISIVCPSCAARL</sequence>
<dbReference type="Gene3D" id="3.30.160.330">
    <property type="match status" value="1"/>
</dbReference>
<evidence type="ECO:0000256" key="9">
    <source>
        <dbReference type="ARBA" id="ARBA00022833"/>
    </source>
</evidence>
<keyword evidence="10 18" id="KW-0805">Transcription regulation</keyword>
<dbReference type="GO" id="GO:0052170">
    <property type="term" value="P:symbiont-mediated suppression of host innate immune response"/>
    <property type="evidence" value="ECO:0007669"/>
    <property type="project" value="UniProtKB-KW"/>
</dbReference>
<keyword evidence="4 18" id="KW-0945">Host-virus interaction</keyword>
<evidence type="ECO:0000256" key="7">
    <source>
        <dbReference type="ARBA" id="ARBA00022771"/>
    </source>
</evidence>
<evidence type="ECO:0000256" key="14">
    <source>
        <dbReference type="ARBA" id="ARBA00023200"/>
    </source>
</evidence>
<evidence type="ECO:0000313" key="20">
    <source>
        <dbReference type="EMBL" id="AGV05015.1"/>
    </source>
</evidence>
<evidence type="ECO:0000256" key="6">
    <source>
        <dbReference type="ARBA" id="ARBA00022723"/>
    </source>
</evidence>
<comment type="PTM">
    <text evidence="18">Highly phosphorylated.</text>
</comment>
<reference evidence="20 21" key="1">
    <citation type="journal article" date="2014" name="Vet. Microbiol.">
        <title>Characterization of the North American beaver (Castor canadensis) papillomavirus genome.</title>
        <authorList>
            <person name="Rogovskyy A.S."/>
            <person name="Chen Z."/>
            <person name="Burk R.D."/>
            <person name="Bankhead T."/>
        </authorList>
    </citation>
    <scope>NUCLEOTIDE SEQUENCE [LARGE SCALE GENOMIC DNA]</scope>
    <source>
        <strain evidence="20">CcanPV1</strain>
    </source>
</reference>
<dbReference type="KEGG" id="vg:18126066"/>
<evidence type="ECO:0000256" key="17">
    <source>
        <dbReference type="ARBA" id="ARBA00023309"/>
    </source>
</evidence>
<evidence type="ECO:0000256" key="4">
    <source>
        <dbReference type="ARBA" id="ARBA00022581"/>
    </source>
</evidence>
<keyword evidence="1 18" id="KW-1121">Modulation of host cell cycle by virus</keyword>
<dbReference type="SUPFAM" id="SSF161234">
    <property type="entry name" value="E7 C-terminal domain-like"/>
    <property type="match status" value="1"/>
</dbReference>
<keyword evidence="2 18" id="KW-0244">Early protein</keyword>
<keyword evidence="15" id="KW-0922">Interferon antiviral system evasion</keyword>
<comment type="caution">
    <text evidence="18">Lacks conserved residue(s) required for the propagation of feature annotation.</text>
</comment>
<keyword evidence="3 18" id="KW-1048">Host nucleus</keyword>
<feature type="short sequence motif" description="Nuclear export signal" evidence="18">
    <location>
        <begin position="69"/>
        <end position="77"/>
    </location>
</feature>
<evidence type="ECO:0000256" key="8">
    <source>
        <dbReference type="ARBA" id="ARBA00022830"/>
    </source>
</evidence>
<evidence type="ECO:0000256" key="16">
    <source>
        <dbReference type="ARBA" id="ARBA00023280"/>
    </source>
</evidence>
<evidence type="ECO:0000313" key="21">
    <source>
        <dbReference type="Proteomes" id="UP000052093"/>
    </source>
</evidence>
<dbReference type="GO" id="GO:0039645">
    <property type="term" value="P:symbiont-mediated perturbation of host cell cycle G1/S transition checkpoint"/>
    <property type="evidence" value="ECO:0007669"/>
    <property type="project" value="UniProtKB-UniRule"/>
</dbReference>
<dbReference type="GO" id="GO:0039502">
    <property type="term" value="P:symbiont-mediated suppression of host type I interferon-mediated signaling pathway"/>
    <property type="evidence" value="ECO:0007669"/>
    <property type="project" value="UniProtKB-UniRule"/>
</dbReference>
<keyword evidence="11 18" id="KW-0238">DNA-binding</keyword>
<keyword evidence="12 18" id="KW-0010">Activator</keyword>
<feature type="short sequence motif" description="LXCXE motif; interaction with host RB1 and TMEM173/STING" evidence="18">
    <location>
        <begin position="22"/>
        <end position="26"/>
    </location>
</feature>
<dbReference type="PIRSF" id="PIRSF003407">
    <property type="entry name" value="Papvi_E7"/>
    <property type="match status" value="1"/>
</dbReference>
<dbReference type="SMR" id="V9P8X8"/>
<gene>
    <name evidence="18" type="primary">E7</name>
</gene>
<keyword evidence="16 18" id="KW-0899">Viral immunoevasion</keyword>
<dbReference type="Pfam" id="PF00527">
    <property type="entry name" value="E7"/>
    <property type="match status" value="1"/>
</dbReference>
<organism evidence="20 21">
    <name type="scientific">Castor canadensis papillomavirus 1</name>
    <dbReference type="NCBI Taxonomy" id="1352235"/>
    <lineage>
        <taxon>Viruses</taxon>
        <taxon>Monodnaviria</taxon>
        <taxon>Shotokuvirae</taxon>
        <taxon>Cossaviricota</taxon>
        <taxon>Papovaviricetes</taxon>
        <taxon>Zurhausenvirales</taxon>
        <taxon>Papillomaviridae</taxon>
        <taxon>Firstpapillomavirinae</taxon>
        <taxon>Dyosigmapapillomavirus</taxon>
        <taxon>Dyosigmapapillomavirus 1</taxon>
    </lineage>
</organism>
<comment type="subcellular location">
    <subcellularLocation>
        <location evidence="18">Host cytoplasm</location>
    </subcellularLocation>
    <subcellularLocation>
        <location evidence="18">Host nucleus</location>
    </subcellularLocation>
    <text evidence="18">Predominantly found in the host nucleus.</text>
</comment>
<keyword evidence="13 18" id="KW-0804">Transcription</keyword>
<comment type="similarity">
    <text evidence="18 19">Belongs to the papillomaviridae E7 protein family.</text>
</comment>
<evidence type="ECO:0000256" key="13">
    <source>
        <dbReference type="ARBA" id="ARBA00023163"/>
    </source>
</evidence>
<evidence type="ECO:0000256" key="3">
    <source>
        <dbReference type="ARBA" id="ARBA00022562"/>
    </source>
</evidence>
<dbReference type="RefSeq" id="YP_008992241.1">
    <property type="nucleotide sequence ID" value="NC_023178.1"/>
</dbReference>
<comment type="function">
    <text evidence="19">E7 protein has both transforming and trans-activating activities.</text>
</comment>
<evidence type="ECO:0000256" key="15">
    <source>
        <dbReference type="ARBA" id="ARBA00023258"/>
    </source>
</evidence>
<dbReference type="GO" id="GO:0042025">
    <property type="term" value="C:host cell nucleus"/>
    <property type="evidence" value="ECO:0007669"/>
    <property type="project" value="UniProtKB-SubCell"/>
</dbReference>
<comment type="subunit">
    <text evidence="18">Homodimer. Homooligomer. Interacts with host RB1; this interaction induces dissociation of RB1-E2F1 complex thereby disrupting RB1 activity. Interacts with host EP300; this interaction represses EP300 transcriptional activity. Interacts with protein E2; this interaction inhibits E7 oncogenic activity. Interacts with host TMEM173/STING; this interaction impairs the ability of TMEM173/STING to sense cytosolic DNA and promote the production of type I interferon (IFN-alpha and IFN-beta).</text>
</comment>
<dbReference type="GO" id="GO:0003677">
    <property type="term" value="F:DNA binding"/>
    <property type="evidence" value="ECO:0007669"/>
    <property type="project" value="UniProtKB-UniRule"/>
</dbReference>
<evidence type="ECO:0000256" key="10">
    <source>
        <dbReference type="ARBA" id="ARBA00023015"/>
    </source>
</evidence>
<dbReference type="GO" id="GO:0006351">
    <property type="term" value="P:DNA-templated transcription"/>
    <property type="evidence" value="ECO:0007669"/>
    <property type="project" value="UniProtKB-UniRule"/>
</dbReference>
<dbReference type="OrthoDB" id="28045at10239"/>
<dbReference type="HAMAP" id="MF_04004">
    <property type="entry name" value="PPV_E7"/>
    <property type="match status" value="1"/>
</dbReference>
<dbReference type="InterPro" id="IPR000148">
    <property type="entry name" value="Papilloma_E7"/>
</dbReference>
<keyword evidence="7 18" id="KW-0863">Zinc-finger</keyword>
<keyword evidence="8 18" id="KW-1114">Inhibition of host interferon signaling pathway by virus</keyword>
<keyword evidence="21" id="KW-1185">Reference proteome</keyword>
<name>V9P8X8_9PAPI</name>
<dbReference type="Proteomes" id="UP000052093">
    <property type="component" value="Segment"/>
</dbReference>
<evidence type="ECO:0000256" key="5">
    <source>
        <dbReference type="ARBA" id="ARBA00022632"/>
    </source>
</evidence>
<comment type="function">
    <text evidence="18">Plays a role in viral genome replication by driving entry of quiescent cells into the cell cycle. Stimulation of progression from G1 to S phase allows the virus to efficiently use the cellular DNA replicating machinery to achieve viral genome replication. E7 protein has both transforming and trans-activating activities. Induces the disassembly of the E2F1 transcription factor from RB1, with subsequent transcriptional activation of E2F1-regulated S-phase genes. Interferes with host histone deacetylation mediated by HDAC1 and HDAC2, leading to transcription activation. Plays also a role in the inhibition of both antiviral and antiproliferative functions of host interferon alpha. Interaction with host TMEM173/STING impairs the ability of TMEM173/STING to sense cytosolic DNA and promote the production of type I interferon (IFN-alpha and IFN-beta).</text>
</comment>
<comment type="domain">
    <text evidence="18">The E7 terminal domain is an intrinsically disordered domain, whose flexibility and conformational transitions confer target adaptability to the oncoprotein. It allows adaptation to a variety of protein targets and exposes the PEST degradation sequence that regulates its turnover in the cell.</text>
</comment>
<dbReference type="GO" id="GO:0008270">
    <property type="term" value="F:zinc ion binding"/>
    <property type="evidence" value="ECO:0007669"/>
    <property type="project" value="UniProtKB-KW"/>
</dbReference>
<keyword evidence="17 18" id="KW-1078">G1/S host cell cycle checkpoint dysregulation by virus</keyword>
<accession>V9P8X8</accession>
<evidence type="ECO:0000256" key="1">
    <source>
        <dbReference type="ARBA" id="ARBA00022504"/>
    </source>
</evidence>
<keyword evidence="14 18" id="KW-1035">Host cytoplasm</keyword>
<evidence type="ECO:0000256" key="18">
    <source>
        <dbReference type="HAMAP-Rule" id="MF_04004"/>
    </source>
</evidence>
<keyword evidence="9 18" id="KW-0862">Zinc</keyword>
<dbReference type="EMBL" id="KC020689">
    <property type="protein sequence ID" value="AGV05015.1"/>
    <property type="molecule type" value="Genomic_DNA"/>
</dbReference>
<evidence type="ECO:0000256" key="12">
    <source>
        <dbReference type="ARBA" id="ARBA00023159"/>
    </source>
</evidence>
<dbReference type="GO" id="GO:0019904">
    <property type="term" value="F:protein domain specific binding"/>
    <property type="evidence" value="ECO:0007669"/>
    <property type="project" value="UniProtKB-UniRule"/>
</dbReference>
<dbReference type="GO" id="GO:0030430">
    <property type="term" value="C:host cell cytoplasm"/>
    <property type="evidence" value="ECO:0007669"/>
    <property type="project" value="UniProtKB-SubCell"/>
</dbReference>
<feature type="zinc finger region" evidence="18">
    <location>
        <begin position="51"/>
        <end position="87"/>
    </location>
</feature>
<proteinExistence type="inferred from homology"/>
<protein>
    <recommendedName>
        <fullName evidence="18 19">Protein E7</fullName>
    </recommendedName>
</protein>
<evidence type="ECO:0000256" key="2">
    <source>
        <dbReference type="ARBA" id="ARBA00022518"/>
    </source>
</evidence>
<keyword evidence="5 18" id="KW-1090">Inhibition of host innate immune response by virus</keyword>
<keyword evidence="6 18" id="KW-0479">Metal-binding</keyword>
<evidence type="ECO:0000256" key="11">
    <source>
        <dbReference type="ARBA" id="ARBA00023125"/>
    </source>
</evidence>
<dbReference type="GO" id="GO:0003700">
    <property type="term" value="F:DNA-binding transcription factor activity"/>
    <property type="evidence" value="ECO:0007669"/>
    <property type="project" value="UniProtKB-UniRule"/>
</dbReference>
<evidence type="ECO:0000256" key="19">
    <source>
        <dbReference type="PIRNR" id="PIRNR003407"/>
    </source>
</evidence>